<dbReference type="Proteomes" id="UP001565368">
    <property type="component" value="Unassembled WGS sequence"/>
</dbReference>
<dbReference type="EMBL" id="JBBXJM010000004">
    <property type="protein sequence ID" value="KAL1408386.1"/>
    <property type="molecule type" value="Genomic_DNA"/>
</dbReference>
<dbReference type="SMART" id="SM00233">
    <property type="entry name" value="PH"/>
    <property type="match status" value="2"/>
</dbReference>
<feature type="compositionally biased region" description="Acidic residues" evidence="1">
    <location>
        <begin position="157"/>
        <end position="184"/>
    </location>
</feature>
<feature type="compositionally biased region" description="Polar residues" evidence="1">
    <location>
        <begin position="474"/>
        <end position="483"/>
    </location>
</feature>
<name>A0ABR3Q0Y6_9TREE</name>
<protein>
    <recommendedName>
        <fullName evidence="2">PH domain-containing protein</fullName>
    </recommendedName>
</protein>
<dbReference type="Pfam" id="PF00169">
    <property type="entry name" value="PH"/>
    <property type="match status" value="2"/>
</dbReference>
<feature type="region of interest" description="Disordered" evidence="1">
    <location>
        <begin position="663"/>
        <end position="753"/>
    </location>
</feature>
<feature type="compositionally biased region" description="Polar residues" evidence="1">
    <location>
        <begin position="67"/>
        <end position="79"/>
    </location>
</feature>
<feature type="domain" description="PH" evidence="2">
    <location>
        <begin position="203"/>
        <end position="301"/>
    </location>
</feature>
<dbReference type="GeneID" id="95986241"/>
<feature type="compositionally biased region" description="Polar residues" evidence="1">
    <location>
        <begin position="429"/>
        <end position="448"/>
    </location>
</feature>
<evidence type="ECO:0000313" key="4">
    <source>
        <dbReference type="Proteomes" id="UP001565368"/>
    </source>
</evidence>
<keyword evidence="4" id="KW-1185">Reference proteome</keyword>
<feature type="compositionally biased region" description="Low complexity" evidence="1">
    <location>
        <begin position="717"/>
        <end position="742"/>
    </location>
</feature>
<feature type="domain" description="PH" evidence="2">
    <location>
        <begin position="525"/>
        <end position="656"/>
    </location>
</feature>
<gene>
    <name evidence="3" type="ORF">Q8F55_005198</name>
</gene>
<feature type="region of interest" description="Disordered" evidence="1">
    <location>
        <begin position="304"/>
        <end position="337"/>
    </location>
</feature>
<feature type="region of interest" description="Disordered" evidence="1">
    <location>
        <begin position="425"/>
        <end position="496"/>
    </location>
</feature>
<dbReference type="PANTHER" id="PTHR14336">
    <property type="entry name" value="TANDEM PH DOMAIN CONTAINING PROTEIN"/>
    <property type="match status" value="1"/>
</dbReference>
<feature type="compositionally biased region" description="Low complexity" evidence="1">
    <location>
        <begin position="80"/>
        <end position="94"/>
    </location>
</feature>
<dbReference type="InterPro" id="IPR001849">
    <property type="entry name" value="PH_domain"/>
</dbReference>
<feature type="region of interest" description="Disordered" evidence="1">
    <location>
        <begin position="344"/>
        <end position="363"/>
    </location>
</feature>
<proteinExistence type="predicted"/>
<feature type="compositionally biased region" description="Polar residues" evidence="1">
    <location>
        <begin position="97"/>
        <end position="112"/>
    </location>
</feature>
<sequence>MTSPTKDQPGPQPTLQAPAAARSTPTSPTASPIIPSAPPPSRAEIERKLSFKSAPRSRSNDGRRQKVATNGNESDSSIASSTLPSLVTSPVSVVAQGPTTASPVTITPSNASPIVGGGHGNTLPHPNLSAISEQGAKSGLVPPRRKGSLFSGIGEDTLPELDELEGVDEEGGEDDSDGADDDDTNPGGGEDKTDLTRGMEGERVFKSGFLIKKQERRKQWKKKWFVLRATKLAYYKDNREYSLSRAIDLRQVHSCVPISSGEKQKHPFAFAIVTSDRTFLVEALSNEEREDWVKAINLVRKRMSDREDEANRRRDPSATRAVAVTAPARPVAGQDEVVEPHQGTWTSTFSNTTASTSPAQSQSGSYFHHVIHPQNPATVQSHTHVAASPSISSTLTAQLATLSTNAAAGASVVAGASNGAGTAGVGRTPSINAPGPSTTGPSATSVTRRLSHPIPVPTLQTGRLDGRLAAGPTSPINANLSPPNATPHLGASSDEDEAYFSDPHTAWADLIATSPPTQTVADPNKVILATYLMKRSRKTAREVWRKRWFFLTSAGITYTKSHMDSRVLTFISIPSILDVFSLEDAADGDGAFDSSGAEDGGNFRHPSLKNKREPVAPPKNIEHVIRIVTSKRRYDLCVPSEEEEIKWIAAIRALVNRERERQATAAVQPPISPLTEKPAAGLGAGSGAPAQTALPTIAQQPPTPGSQASPLLGGGATQVPAAPQPVAAAAPSPATTTTPVTTHNRSRSATQVAKHAVAEATRKYVEVGKQ</sequence>
<dbReference type="InterPro" id="IPR011993">
    <property type="entry name" value="PH-like_dom_sf"/>
</dbReference>
<dbReference type="InterPro" id="IPR051707">
    <property type="entry name" value="PI-Interact_SigTrans_Reg"/>
</dbReference>
<evidence type="ECO:0000259" key="2">
    <source>
        <dbReference type="PROSITE" id="PS50003"/>
    </source>
</evidence>
<accession>A0ABR3Q0Y6</accession>
<feature type="compositionally biased region" description="Low complexity" evidence="1">
    <location>
        <begin position="17"/>
        <end position="34"/>
    </location>
</feature>
<comment type="caution">
    <text evidence="3">The sequence shown here is derived from an EMBL/GenBank/DDBJ whole genome shotgun (WGS) entry which is preliminary data.</text>
</comment>
<dbReference type="SUPFAM" id="SSF50729">
    <property type="entry name" value="PH domain-like"/>
    <property type="match status" value="2"/>
</dbReference>
<evidence type="ECO:0000313" key="3">
    <source>
        <dbReference type="EMBL" id="KAL1408386.1"/>
    </source>
</evidence>
<dbReference type="PROSITE" id="PS50003">
    <property type="entry name" value="PH_DOMAIN"/>
    <property type="match status" value="2"/>
</dbReference>
<feature type="compositionally biased region" description="Low complexity" evidence="1">
    <location>
        <begin position="318"/>
        <end position="332"/>
    </location>
</feature>
<evidence type="ECO:0000256" key="1">
    <source>
        <dbReference type="SAM" id="MobiDB-lite"/>
    </source>
</evidence>
<feature type="compositionally biased region" description="Basic and acidic residues" evidence="1">
    <location>
        <begin position="304"/>
        <end position="317"/>
    </location>
</feature>
<dbReference type="RefSeq" id="XP_069208330.1">
    <property type="nucleotide sequence ID" value="XM_069353688.1"/>
</dbReference>
<feature type="compositionally biased region" description="Basic and acidic residues" evidence="1">
    <location>
        <begin position="189"/>
        <end position="198"/>
    </location>
</feature>
<organism evidence="3 4">
    <name type="scientific">Vanrija albida</name>
    <dbReference type="NCBI Taxonomy" id="181172"/>
    <lineage>
        <taxon>Eukaryota</taxon>
        <taxon>Fungi</taxon>
        <taxon>Dikarya</taxon>
        <taxon>Basidiomycota</taxon>
        <taxon>Agaricomycotina</taxon>
        <taxon>Tremellomycetes</taxon>
        <taxon>Trichosporonales</taxon>
        <taxon>Trichosporonaceae</taxon>
        <taxon>Vanrija</taxon>
    </lineage>
</organism>
<dbReference type="Gene3D" id="2.30.29.30">
    <property type="entry name" value="Pleckstrin-homology domain (PH domain)/Phosphotyrosine-binding domain (PTB)"/>
    <property type="match status" value="2"/>
</dbReference>
<feature type="region of interest" description="Disordered" evidence="1">
    <location>
        <begin position="1"/>
        <end position="198"/>
    </location>
</feature>
<reference evidence="3 4" key="1">
    <citation type="submission" date="2023-08" db="EMBL/GenBank/DDBJ databases">
        <title>Annotated Genome Sequence of Vanrija albida AlHP1.</title>
        <authorList>
            <person name="Herzog R."/>
        </authorList>
    </citation>
    <scope>NUCLEOTIDE SEQUENCE [LARGE SCALE GENOMIC DNA]</scope>
    <source>
        <strain evidence="3 4">AlHP1</strain>
    </source>
</reference>
<feature type="region of interest" description="Disordered" evidence="1">
    <location>
        <begin position="591"/>
        <end position="615"/>
    </location>
</feature>
<feature type="compositionally biased region" description="Polar residues" evidence="1">
    <location>
        <begin position="693"/>
        <end position="709"/>
    </location>
</feature>